<evidence type="ECO:0000313" key="1">
    <source>
        <dbReference type="EMBL" id="KIW21980.1"/>
    </source>
</evidence>
<dbReference type="HOGENOM" id="CLU_776408_0_0_1"/>
<dbReference type="EMBL" id="KN847068">
    <property type="protein sequence ID" value="KIW21980.1"/>
    <property type="molecule type" value="Genomic_DNA"/>
</dbReference>
<sequence>MAKPIPNFTVQEIEEQLGYTVVGLYYPGDDAPYFYSDLTPVSQCAIDRAQRELDEHVRQSLGKYEIILPESSPGVIVRQEGRPDLRLPHSWTTTCHRCTMTFTCGSRVGHYNFAVNVRWEFDLELSLLLTLHEVVTMNTTAMLRLDLACGLGPVFSRLSAETRLQIYNLAMPRGQWRTVLVDCPKSQFPGTIGDPSGFYFPLSHLGVLTANKQMRREALPLAYRSTRFQVDHLDDLVQLLIGIGDIGRANIGSLEFDWQSRADVESQQTEAPTPAESSPTLPITHVTSCIQLLGQCHNLKSVRLHFDPDLISRIPPKIYQADPGLSGLRSIRIERLEVYDLGDEPLAQREFVGWLQERLPPRPKTKVA</sequence>
<dbReference type="OrthoDB" id="5413827at2759"/>
<reference evidence="1 2" key="1">
    <citation type="submission" date="2015-01" db="EMBL/GenBank/DDBJ databases">
        <title>The Genome Sequence of Cladophialophora immunda CBS83496.</title>
        <authorList>
            <consortium name="The Broad Institute Genomics Platform"/>
            <person name="Cuomo C."/>
            <person name="de Hoog S."/>
            <person name="Gorbushina A."/>
            <person name="Stielow B."/>
            <person name="Teixiera M."/>
            <person name="Abouelleil A."/>
            <person name="Chapman S.B."/>
            <person name="Priest M."/>
            <person name="Young S.K."/>
            <person name="Wortman J."/>
            <person name="Nusbaum C."/>
            <person name="Birren B."/>
        </authorList>
    </citation>
    <scope>NUCLEOTIDE SEQUENCE [LARGE SCALE GENOMIC DNA]</scope>
    <source>
        <strain evidence="1 2">CBS 83496</strain>
    </source>
</reference>
<proteinExistence type="predicted"/>
<name>A0A0D2BU94_9EURO</name>
<dbReference type="VEuPathDB" id="FungiDB:PV07_12619"/>
<keyword evidence="2" id="KW-1185">Reference proteome</keyword>
<gene>
    <name evidence="1" type="ORF">PV07_12619</name>
</gene>
<accession>A0A0D2BU94</accession>
<dbReference type="PANTHER" id="PTHR42085:SF1">
    <property type="entry name" value="F-BOX DOMAIN-CONTAINING PROTEIN"/>
    <property type="match status" value="1"/>
</dbReference>
<dbReference type="InterPro" id="IPR038883">
    <property type="entry name" value="AN11006-like"/>
</dbReference>
<dbReference type="GeneID" id="27351813"/>
<dbReference type="PANTHER" id="PTHR42085">
    <property type="entry name" value="F-BOX DOMAIN-CONTAINING PROTEIN"/>
    <property type="match status" value="1"/>
</dbReference>
<dbReference type="Proteomes" id="UP000054466">
    <property type="component" value="Unassembled WGS sequence"/>
</dbReference>
<organism evidence="1 2">
    <name type="scientific">Cladophialophora immunda</name>
    <dbReference type="NCBI Taxonomy" id="569365"/>
    <lineage>
        <taxon>Eukaryota</taxon>
        <taxon>Fungi</taxon>
        <taxon>Dikarya</taxon>
        <taxon>Ascomycota</taxon>
        <taxon>Pezizomycotina</taxon>
        <taxon>Eurotiomycetes</taxon>
        <taxon>Chaetothyriomycetidae</taxon>
        <taxon>Chaetothyriales</taxon>
        <taxon>Herpotrichiellaceae</taxon>
        <taxon>Cladophialophora</taxon>
    </lineage>
</organism>
<dbReference type="AlphaFoldDB" id="A0A0D2BU94"/>
<protein>
    <submittedName>
        <fullName evidence="1">Uncharacterized protein</fullName>
    </submittedName>
</protein>
<dbReference type="RefSeq" id="XP_016242196.1">
    <property type="nucleotide sequence ID" value="XM_016400161.1"/>
</dbReference>
<evidence type="ECO:0000313" key="2">
    <source>
        <dbReference type="Proteomes" id="UP000054466"/>
    </source>
</evidence>